<comment type="caution">
    <text evidence="7">The sequence shown here is derived from an EMBL/GenBank/DDBJ whole genome shotgun (WGS) entry which is preliminary data.</text>
</comment>
<protein>
    <submittedName>
        <fullName evidence="7">Conjugal transfer protein TraT</fullName>
    </submittedName>
</protein>
<keyword evidence="5" id="KW-0449">Lipoprotein</keyword>
<reference evidence="7 8" key="1">
    <citation type="submission" date="2019-06" db="EMBL/GenBank/DDBJ databases">
        <title>Phylogeography and genetic diversity of Francisella tularensis subsp. holarctica in France (1947-2018).</title>
        <authorList>
            <person name="Kevin M."/>
            <person name="Madani N."/>
            <person name="Maurin M."/>
        </authorList>
    </citation>
    <scope>NUCLEOTIDE SEQUENCE [LARGE SCALE GENOMIC DNA]</scope>
    <source>
        <strain evidence="7 8">ATCC 15482</strain>
    </source>
</reference>
<evidence type="ECO:0000256" key="2">
    <source>
        <dbReference type="ARBA" id="ARBA00022729"/>
    </source>
</evidence>
<evidence type="ECO:0000313" key="7">
    <source>
        <dbReference type="EMBL" id="MWZ40023.1"/>
    </source>
</evidence>
<evidence type="ECO:0000256" key="3">
    <source>
        <dbReference type="ARBA" id="ARBA00023136"/>
    </source>
</evidence>
<sequence length="252" mass="26685">MGEKMKIKKIALSISLTSLLVASISSCTTMGNVMSHKDLNIQSKMSQTVFLDPVKQADKIVLVSIKNSSGIDIVNLKDDIVKDLESAGWKVTDDPDKAFYMIQVNILQAGEAKDKADVLSSIETGFGSVVGGGLLGTGVGLATGDYQTGGLVGVTAMGADYVGAKLTEDKAFSVITDVQISQKVNGKVSEVTQANLSQGDAANTTQSYTDEGNWLKHRVRIGTVADQMNLTMQKALPAIEKQLSKQIVGILS</sequence>
<keyword evidence="4" id="KW-0564">Palmitate</keyword>
<feature type="signal peptide" evidence="6">
    <location>
        <begin position="1"/>
        <end position="27"/>
    </location>
</feature>
<dbReference type="Proteomes" id="UP000469081">
    <property type="component" value="Unassembled WGS sequence"/>
</dbReference>
<dbReference type="InterPro" id="IPR008874">
    <property type="entry name" value="TraT_complement-R"/>
</dbReference>
<organism evidence="7 8">
    <name type="scientific">Francisella tularensis</name>
    <dbReference type="NCBI Taxonomy" id="263"/>
    <lineage>
        <taxon>Bacteria</taxon>
        <taxon>Pseudomonadati</taxon>
        <taxon>Pseudomonadota</taxon>
        <taxon>Gammaproteobacteria</taxon>
        <taxon>Thiotrichales</taxon>
        <taxon>Francisellaceae</taxon>
        <taxon>Francisella</taxon>
    </lineage>
</organism>
<evidence type="ECO:0000256" key="6">
    <source>
        <dbReference type="PIRNR" id="PIRNR002859"/>
    </source>
</evidence>
<keyword evidence="2 6" id="KW-0732">Signal</keyword>
<accession>A0A6I4RXP1</accession>
<dbReference type="PIRSF" id="PIRSF002859">
    <property type="entry name" value="Lipo_traT"/>
    <property type="match status" value="1"/>
</dbReference>
<gene>
    <name evidence="7" type="ORF">FNC33_05615</name>
</gene>
<dbReference type="PROSITE" id="PS51257">
    <property type="entry name" value="PROKAR_LIPOPROTEIN"/>
    <property type="match status" value="1"/>
</dbReference>
<dbReference type="Pfam" id="PF05818">
    <property type="entry name" value="TraT"/>
    <property type="match status" value="1"/>
</dbReference>
<dbReference type="GO" id="GO:0009279">
    <property type="term" value="C:cell outer membrane"/>
    <property type="evidence" value="ECO:0007669"/>
    <property type="project" value="UniProtKB-SubCell"/>
</dbReference>
<keyword evidence="6" id="KW-0998">Cell outer membrane</keyword>
<evidence type="ECO:0000256" key="5">
    <source>
        <dbReference type="ARBA" id="ARBA00023288"/>
    </source>
</evidence>
<name>A0A6I4RXP1_FRATU</name>
<evidence type="ECO:0000256" key="1">
    <source>
        <dbReference type="ARBA" id="ARBA00004459"/>
    </source>
</evidence>
<evidence type="ECO:0000256" key="4">
    <source>
        <dbReference type="ARBA" id="ARBA00023139"/>
    </source>
</evidence>
<dbReference type="EMBL" id="VJEZ01000006">
    <property type="protein sequence ID" value="MWZ40023.1"/>
    <property type="molecule type" value="Genomic_DNA"/>
</dbReference>
<comment type="subcellular location">
    <subcellularLocation>
        <location evidence="1">Cell outer membrane</location>
        <topology evidence="1">Lipid-anchor</topology>
    </subcellularLocation>
</comment>
<evidence type="ECO:0000313" key="8">
    <source>
        <dbReference type="Proteomes" id="UP000469081"/>
    </source>
</evidence>
<dbReference type="AlphaFoldDB" id="A0A6I4RXP1"/>
<proteinExistence type="predicted"/>
<feature type="chain" id="PRO_5026415949" evidence="6">
    <location>
        <begin position="28"/>
        <end position="252"/>
    </location>
</feature>
<keyword evidence="3 6" id="KW-0472">Membrane</keyword>